<dbReference type="InterPro" id="IPR045177">
    <property type="entry name" value="FDM1-5/IDN2"/>
</dbReference>
<sequence>MSRTRASGQRNDCPNALHRARSELRRAASSILGIVDQLKEVNQDTREHNQYQESMINALAVENFQLKEENGAAKELLISEMVDEEDAELKKLRKEMGAVKRGLEEINEHNPSGRYPVAKLWHVEDNREARLDEIVECMMKKTTPKRKRVGDEENNSPAQKS</sequence>
<dbReference type="Pfam" id="PF03469">
    <property type="entry name" value="XH"/>
    <property type="match status" value="1"/>
</dbReference>
<evidence type="ECO:0000256" key="1">
    <source>
        <dbReference type="SAM" id="Coils"/>
    </source>
</evidence>
<dbReference type="InterPro" id="IPR005379">
    <property type="entry name" value="FDM1-5/IDN2_XH"/>
</dbReference>
<dbReference type="GO" id="GO:0080188">
    <property type="term" value="P:gene silencing by siRNA-directed DNA methylation"/>
    <property type="evidence" value="ECO:0007669"/>
    <property type="project" value="InterPro"/>
</dbReference>
<protein>
    <submittedName>
        <fullName evidence="3">Uncharacterized protein</fullName>
    </submittedName>
</protein>
<reference evidence="3" key="2">
    <citation type="submission" date="2022-03" db="EMBL/GenBank/DDBJ databases">
        <title>Draft title - Genomic analysis of global carrot germplasm unveils the trajectory of domestication and the origin of high carotenoid orange carrot.</title>
        <authorList>
            <person name="Iorizzo M."/>
            <person name="Ellison S."/>
            <person name="Senalik D."/>
            <person name="Macko-Podgorni A."/>
            <person name="Grzebelus D."/>
            <person name="Bostan H."/>
            <person name="Rolling W."/>
            <person name="Curaba J."/>
            <person name="Simon P."/>
        </authorList>
    </citation>
    <scope>NUCLEOTIDE SEQUENCE</scope>
    <source>
        <tissue evidence="3">Leaf</tissue>
    </source>
</reference>
<feature type="region of interest" description="Disordered" evidence="2">
    <location>
        <begin position="140"/>
        <end position="161"/>
    </location>
</feature>
<evidence type="ECO:0000256" key="2">
    <source>
        <dbReference type="SAM" id="MobiDB-lite"/>
    </source>
</evidence>
<accession>A0A164W4F8</accession>
<evidence type="ECO:0000313" key="4">
    <source>
        <dbReference type="Proteomes" id="UP000077755"/>
    </source>
</evidence>
<proteinExistence type="predicted"/>
<keyword evidence="4" id="KW-1185">Reference proteome</keyword>
<dbReference type="AlphaFoldDB" id="A0A164W4F8"/>
<dbReference type="PANTHER" id="PTHR21596">
    <property type="entry name" value="RIBONUCLEASE P SUBUNIT P38"/>
    <property type="match status" value="1"/>
</dbReference>
<reference evidence="3" key="1">
    <citation type="journal article" date="2016" name="Nat. Genet.">
        <title>A high-quality carrot genome assembly provides new insights into carotenoid accumulation and asterid genome evolution.</title>
        <authorList>
            <person name="Iorizzo M."/>
            <person name="Ellison S."/>
            <person name="Senalik D."/>
            <person name="Zeng P."/>
            <person name="Satapoomin P."/>
            <person name="Huang J."/>
            <person name="Bowman M."/>
            <person name="Iovene M."/>
            <person name="Sanseverino W."/>
            <person name="Cavagnaro P."/>
            <person name="Yildiz M."/>
            <person name="Macko-Podgorni A."/>
            <person name="Moranska E."/>
            <person name="Grzebelus E."/>
            <person name="Grzebelus D."/>
            <person name="Ashrafi H."/>
            <person name="Zheng Z."/>
            <person name="Cheng S."/>
            <person name="Spooner D."/>
            <person name="Van Deynze A."/>
            <person name="Simon P."/>
        </authorList>
    </citation>
    <scope>NUCLEOTIDE SEQUENCE</scope>
    <source>
        <tissue evidence="3">Leaf</tissue>
    </source>
</reference>
<feature type="coiled-coil region" evidence="1">
    <location>
        <begin position="82"/>
        <end position="109"/>
    </location>
</feature>
<keyword evidence="1" id="KW-0175">Coiled coil</keyword>
<organism evidence="3 4">
    <name type="scientific">Daucus carota subsp. sativus</name>
    <name type="common">Carrot</name>
    <dbReference type="NCBI Taxonomy" id="79200"/>
    <lineage>
        <taxon>Eukaryota</taxon>
        <taxon>Viridiplantae</taxon>
        <taxon>Streptophyta</taxon>
        <taxon>Embryophyta</taxon>
        <taxon>Tracheophyta</taxon>
        <taxon>Spermatophyta</taxon>
        <taxon>Magnoliopsida</taxon>
        <taxon>eudicotyledons</taxon>
        <taxon>Gunneridae</taxon>
        <taxon>Pentapetalae</taxon>
        <taxon>asterids</taxon>
        <taxon>campanulids</taxon>
        <taxon>Apiales</taxon>
        <taxon>Apiaceae</taxon>
        <taxon>Apioideae</taxon>
        <taxon>Scandiceae</taxon>
        <taxon>Daucinae</taxon>
        <taxon>Daucus</taxon>
        <taxon>Daucus sect. Daucus</taxon>
    </lineage>
</organism>
<gene>
    <name evidence="3" type="ORF">DCAR_0624928</name>
</gene>
<evidence type="ECO:0000313" key="3">
    <source>
        <dbReference type="EMBL" id="WOH05511.1"/>
    </source>
</evidence>
<name>A0A164W4F8_DAUCS</name>
<dbReference type="Gramene" id="KZM91271">
    <property type="protein sequence ID" value="KZM91271"/>
    <property type="gene ID" value="DCAR_021364"/>
</dbReference>
<dbReference type="Proteomes" id="UP000077755">
    <property type="component" value="Chromosome 6"/>
</dbReference>
<dbReference type="EMBL" id="CP093348">
    <property type="protein sequence ID" value="WOH05511.1"/>
    <property type="molecule type" value="Genomic_DNA"/>
</dbReference>
<dbReference type="PANTHER" id="PTHR21596:SF53">
    <property type="entry name" value="FACTOR OF DNA METHYLATION 5-RELATED"/>
    <property type="match status" value="1"/>
</dbReference>